<organism evidence="1 2">
    <name type="scientific">Segatella copri DSM 18205</name>
    <dbReference type="NCBI Taxonomy" id="537011"/>
    <lineage>
        <taxon>Bacteria</taxon>
        <taxon>Pseudomonadati</taxon>
        <taxon>Bacteroidota</taxon>
        <taxon>Bacteroidia</taxon>
        <taxon>Bacteroidales</taxon>
        <taxon>Prevotellaceae</taxon>
        <taxon>Segatella</taxon>
    </lineage>
</organism>
<dbReference type="HOGENOM" id="CLU_2918812_0_0_10"/>
<reference evidence="1" key="1">
    <citation type="submission" date="2009-11" db="EMBL/GenBank/DDBJ databases">
        <authorList>
            <person name="Weinstock G."/>
            <person name="Sodergren E."/>
            <person name="Clifton S."/>
            <person name="Fulton L."/>
            <person name="Fulton B."/>
            <person name="Courtney L."/>
            <person name="Fronick C."/>
            <person name="Harrison M."/>
            <person name="Strong C."/>
            <person name="Farmer C."/>
            <person name="Delahaunty K."/>
            <person name="Markovic C."/>
            <person name="Hall O."/>
            <person name="Minx P."/>
            <person name="Tomlinson C."/>
            <person name="Mitreva M."/>
            <person name="Nelson J."/>
            <person name="Hou S."/>
            <person name="Wollam A."/>
            <person name="Pepin K.H."/>
            <person name="Johnson M."/>
            <person name="Bhonagiri V."/>
            <person name="Nash W.E."/>
            <person name="Warren W."/>
            <person name="Chinwalla A."/>
            <person name="Mardis E.R."/>
            <person name="Wilson R.K."/>
        </authorList>
    </citation>
    <scope>NUCLEOTIDE SEQUENCE [LARGE SCALE GENOMIC DNA]</scope>
    <source>
        <strain evidence="1">DSM 18205</strain>
    </source>
</reference>
<proteinExistence type="predicted"/>
<dbReference type="PaxDb" id="537011-PREVCOP_06865"/>
<dbReference type="EMBL" id="ACBX02000064">
    <property type="protein sequence ID" value="EFB33684.1"/>
    <property type="molecule type" value="Genomic_DNA"/>
</dbReference>
<accession>D1PHY8</accession>
<gene>
    <name evidence="1" type="ORF">PREVCOP_06865</name>
</gene>
<sequence>MYLLLHQNVIFLPFSPVKFPKNDRKSLVLNRKNNFLLNIFLVFAQKSLKNTIILLILCQKW</sequence>
<evidence type="ECO:0000313" key="1">
    <source>
        <dbReference type="EMBL" id="EFB33684.1"/>
    </source>
</evidence>
<name>D1PHY8_9BACT</name>
<dbReference type="AlphaFoldDB" id="D1PHY8"/>
<protein>
    <submittedName>
        <fullName evidence="1">Uncharacterized protein</fullName>
    </submittedName>
</protein>
<dbReference type="Proteomes" id="UP000004477">
    <property type="component" value="Unassembled WGS sequence"/>
</dbReference>
<keyword evidence="2" id="KW-1185">Reference proteome</keyword>
<comment type="caution">
    <text evidence="1">The sequence shown here is derived from an EMBL/GenBank/DDBJ whole genome shotgun (WGS) entry which is preliminary data.</text>
</comment>
<evidence type="ECO:0000313" key="2">
    <source>
        <dbReference type="Proteomes" id="UP000004477"/>
    </source>
</evidence>